<reference evidence="8 9" key="1">
    <citation type="submission" date="2020-02" db="EMBL/GenBank/DDBJ databases">
        <authorList>
            <person name="Zhang X.-Y."/>
        </authorList>
    </citation>
    <scope>NUCLEOTIDE SEQUENCE [LARGE SCALE GENOMIC DNA]</scope>
    <source>
        <strain evidence="8 9">C33</strain>
    </source>
</reference>
<evidence type="ECO:0000256" key="1">
    <source>
        <dbReference type="ARBA" id="ARBA00004917"/>
    </source>
</evidence>
<dbReference type="CDD" id="cd09209">
    <property type="entry name" value="Lumazine_synthase-I"/>
    <property type="match status" value="1"/>
</dbReference>
<dbReference type="GO" id="GO:0009231">
    <property type="term" value="P:riboflavin biosynthetic process"/>
    <property type="evidence" value="ECO:0007669"/>
    <property type="project" value="UniProtKB-UniRule"/>
</dbReference>
<dbReference type="PANTHER" id="PTHR21058:SF0">
    <property type="entry name" value="6,7-DIMETHYL-8-RIBITYLLUMAZINE SYNTHASE"/>
    <property type="match status" value="1"/>
</dbReference>
<sequence>MKEIDCRPECEGRRVAVAVARFNAEVTERLWTGCRDALETGGVADITRVNVPGAFELPLTCRWLAESERFDAVIALGAVVRGQTAHFDFISAECTRGLGQIALEARIPVAFGVLTPENAEQALERADPVRKNKGGEVALAALEMMALAEAIARG</sequence>
<evidence type="ECO:0000313" key="9">
    <source>
        <dbReference type="Proteomes" id="UP000484885"/>
    </source>
</evidence>
<feature type="active site" description="Proton donor" evidence="7">
    <location>
        <position position="86"/>
    </location>
</feature>
<evidence type="ECO:0000256" key="6">
    <source>
        <dbReference type="ARBA" id="ARBA00048785"/>
    </source>
</evidence>
<dbReference type="EC" id="2.5.1.78" evidence="3 7"/>
<dbReference type="InterPro" id="IPR034964">
    <property type="entry name" value="LS"/>
</dbReference>
<feature type="binding site" evidence="7">
    <location>
        <position position="125"/>
    </location>
    <ligand>
        <name>(2S)-2-hydroxy-3-oxobutyl phosphate</name>
        <dbReference type="ChEBI" id="CHEBI:58830"/>
    </ligand>
</feature>
<keyword evidence="4 7" id="KW-0686">Riboflavin biosynthesis</keyword>
<dbReference type="SUPFAM" id="SSF52121">
    <property type="entry name" value="Lumazine synthase"/>
    <property type="match status" value="1"/>
</dbReference>
<comment type="caution">
    <text evidence="8">The sequence shown here is derived from an EMBL/GenBank/DDBJ whole genome shotgun (WGS) entry which is preliminary data.</text>
</comment>
<feature type="binding site" evidence="7">
    <location>
        <begin position="78"/>
        <end position="80"/>
    </location>
    <ligand>
        <name>5-amino-6-(D-ribitylamino)uracil</name>
        <dbReference type="ChEBI" id="CHEBI:15934"/>
    </ligand>
</feature>
<dbReference type="InterPro" id="IPR036467">
    <property type="entry name" value="LS/RS_sf"/>
</dbReference>
<dbReference type="Proteomes" id="UP000484885">
    <property type="component" value="Unassembled WGS sequence"/>
</dbReference>
<feature type="binding site" evidence="7">
    <location>
        <begin position="83"/>
        <end position="84"/>
    </location>
    <ligand>
        <name>(2S)-2-hydroxy-3-oxobutyl phosphate</name>
        <dbReference type="ChEBI" id="CHEBI:58830"/>
    </ligand>
</feature>
<organism evidence="8 9">
    <name type="scientific">Wenzhouxiangella limi</name>
    <dbReference type="NCBI Taxonomy" id="2707351"/>
    <lineage>
        <taxon>Bacteria</taxon>
        <taxon>Pseudomonadati</taxon>
        <taxon>Pseudomonadota</taxon>
        <taxon>Gammaproteobacteria</taxon>
        <taxon>Chromatiales</taxon>
        <taxon>Wenzhouxiangellaceae</taxon>
        <taxon>Wenzhouxiangella</taxon>
    </lineage>
</organism>
<dbReference type="NCBIfam" id="TIGR00114">
    <property type="entry name" value="lumazine-synth"/>
    <property type="match status" value="1"/>
</dbReference>
<dbReference type="PANTHER" id="PTHR21058">
    <property type="entry name" value="6,7-DIMETHYL-8-RIBITYLLUMAZINE SYNTHASE DMRL SYNTHASE LUMAZINE SYNTHASE"/>
    <property type="match status" value="1"/>
</dbReference>
<comment type="function">
    <text evidence="7">Catalyzes the formation of 6,7-dimethyl-8-ribityllumazine by condensation of 5-amino-6-(D-ribitylamino)uracil with 3,4-dihydroxy-2-butanone 4-phosphate. This is the penultimate step in the biosynthesis of riboflavin.</text>
</comment>
<name>A0A845UY91_9GAMM</name>
<comment type="catalytic activity">
    <reaction evidence="6 7">
        <text>(2S)-2-hydroxy-3-oxobutyl phosphate + 5-amino-6-(D-ribitylamino)uracil = 6,7-dimethyl-8-(1-D-ribityl)lumazine + phosphate + 2 H2O + H(+)</text>
        <dbReference type="Rhea" id="RHEA:26152"/>
        <dbReference type="ChEBI" id="CHEBI:15377"/>
        <dbReference type="ChEBI" id="CHEBI:15378"/>
        <dbReference type="ChEBI" id="CHEBI:15934"/>
        <dbReference type="ChEBI" id="CHEBI:43474"/>
        <dbReference type="ChEBI" id="CHEBI:58201"/>
        <dbReference type="ChEBI" id="CHEBI:58830"/>
        <dbReference type="EC" id="2.5.1.78"/>
    </reaction>
</comment>
<dbReference type="Pfam" id="PF00885">
    <property type="entry name" value="DMRL_synthase"/>
    <property type="match status" value="1"/>
</dbReference>
<dbReference type="EMBL" id="JAAGSC010000042">
    <property type="protein sequence ID" value="NDY96387.1"/>
    <property type="molecule type" value="Genomic_DNA"/>
</dbReference>
<evidence type="ECO:0000256" key="4">
    <source>
        <dbReference type="ARBA" id="ARBA00022619"/>
    </source>
</evidence>
<dbReference type="GO" id="GO:0009349">
    <property type="term" value="C:riboflavin synthase complex"/>
    <property type="evidence" value="ECO:0007669"/>
    <property type="project" value="UniProtKB-UniRule"/>
</dbReference>
<evidence type="ECO:0000256" key="7">
    <source>
        <dbReference type="HAMAP-Rule" id="MF_00178"/>
    </source>
</evidence>
<feature type="binding site" evidence="7">
    <location>
        <position position="22"/>
    </location>
    <ligand>
        <name>5-amino-6-(D-ribitylamino)uracil</name>
        <dbReference type="ChEBI" id="CHEBI:15934"/>
    </ligand>
</feature>
<evidence type="ECO:0000256" key="5">
    <source>
        <dbReference type="ARBA" id="ARBA00022679"/>
    </source>
</evidence>
<comment type="pathway">
    <text evidence="1 7">Cofactor biosynthesis; riboflavin biosynthesis; riboflavin from 2-hydroxy-3-oxobutyl phosphate and 5-amino-6-(D-ribitylamino)uracil: step 1/2.</text>
</comment>
<evidence type="ECO:0000313" key="8">
    <source>
        <dbReference type="EMBL" id="NDY96387.1"/>
    </source>
</evidence>
<evidence type="ECO:0000256" key="3">
    <source>
        <dbReference type="ARBA" id="ARBA00012664"/>
    </source>
</evidence>
<dbReference type="Gene3D" id="3.40.50.960">
    <property type="entry name" value="Lumazine/riboflavin synthase"/>
    <property type="match status" value="1"/>
</dbReference>
<dbReference type="HAMAP" id="MF_00178">
    <property type="entry name" value="Lumazine_synth"/>
    <property type="match status" value="1"/>
</dbReference>
<dbReference type="GO" id="GO:0000906">
    <property type="term" value="F:6,7-dimethyl-8-ribityllumazine synthase activity"/>
    <property type="evidence" value="ECO:0007669"/>
    <property type="project" value="UniProtKB-UniRule"/>
</dbReference>
<gene>
    <name evidence="7" type="primary">ribH</name>
    <name evidence="8" type="ORF">G3I74_11665</name>
</gene>
<dbReference type="UniPathway" id="UPA00275">
    <property type="reaction ID" value="UER00404"/>
</dbReference>
<evidence type="ECO:0000256" key="2">
    <source>
        <dbReference type="ARBA" id="ARBA00007424"/>
    </source>
</evidence>
<proteinExistence type="inferred from homology"/>
<comment type="similarity">
    <text evidence="2 7">Belongs to the DMRL synthase family.</text>
</comment>
<comment type="subunit">
    <text evidence="7">Forms an icosahedral capsid composed of 60 subunits, arranged as a dodecamer of pentamers.</text>
</comment>
<feature type="binding site" evidence="7">
    <location>
        <begin position="54"/>
        <end position="56"/>
    </location>
    <ligand>
        <name>5-amino-6-(D-ribitylamino)uracil</name>
        <dbReference type="ChEBI" id="CHEBI:15934"/>
    </ligand>
</feature>
<keyword evidence="5 7" id="KW-0808">Transferase</keyword>
<protein>
    <recommendedName>
        <fullName evidence="3 7">6,7-dimethyl-8-ribityllumazine synthase</fullName>
        <shortName evidence="7">DMRL synthase</shortName>
        <shortName evidence="7">LS</shortName>
        <shortName evidence="7">Lumazine synthase</shortName>
        <ecNumber evidence="3 7">2.5.1.78</ecNumber>
    </recommendedName>
</protein>
<accession>A0A845UY91</accession>
<dbReference type="InterPro" id="IPR002180">
    <property type="entry name" value="LS/RS"/>
</dbReference>
<keyword evidence="9" id="KW-1185">Reference proteome</keyword>
<dbReference type="AlphaFoldDB" id="A0A845UY91"/>
<dbReference type="GO" id="GO:0005829">
    <property type="term" value="C:cytosol"/>
    <property type="evidence" value="ECO:0007669"/>
    <property type="project" value="TreeGrafter"/>
</dbReference>
<feature type="binding site" evidence="7">
    <location>
        <position position="111"/>
    </location>
    <ligand>
        <name>5-amino-6-(D-ribitylamino)uracil</name>
        <dbReference type="ChEBI" id="CHEBI:15934"/>
    </ligand>
</feature>